<dbReference type="Pfam" id="PF00440">
    <property type="entry name" value="TetR_N"/>
    <property type="match status" value="1"/>
</dbReference>
<keyword evidence="3" id="KW-0804">Transcription</keyword>
<dbReference type="PANTHER" id="PTHR30055">
    <property type="entry name" value="HTH-TYPE TRANSCRIPTIONAL REGULATOR RUTR"/>
    <property type="match status" value="1"/>
</dbReference>
<dbReference type="InterPro" id="IPR001647">
    <property type="entry name" value="HTH_TetR"/>
</dbReference>
<keyword evidence="2 4" id="KW-0238">DNA-binding</keyword>
<evidence type="ECO:0000313" key="7">
    <source>
        <dbReference type="Proteomes" id="UP001596356"/>
    </source>
</evidence>
<proteinExistence type="predicted"/>
<evidence type="ECO:0000259" key="5">
    <source>
        <dbReference type="PROSITE" id="PS50977"/>
    </source>
</evidence>
<dbReference type="RefSeq" id="WP_377825160.1">
    <property type="nucleotide sequence ID" value="NZ_JBHSWJ010000002.1"/>
</dbReference>
<comment type="caution">
    <text evidence="6">The sequence shown here is derived from an EMBL/GenBank/DDBJ whole genome shotgun (WGS) entry which is preliminary data.</text>
</comment>
<accession>A0ABW2AXP0</accession>
<dbReference type="Gene3D" id="1.10.10.60">
    <property type="entry name" value="Homeodomain-like"/>
    <property type="match status" value="1"/>
</dbReference>
<keyword evidence="7" id="KW-1185">Reference proteome</keyword>
<gene>
    <name evidence="6" type="ORF">ACFQBT_19005</name>
</gene>
<dbReference type="Pfam" id="PF16859">
    <property type="entry name" value="TetR_C_11"/>
    <property type="match status" value="1"/>
</dbReference>
<name>A0ABW2AXP0_9MICO</name>
<feature type="DNA-binding region" description="H-T-H motif" evidence="4">
    <location>
        <begin position="30"/>
        <end position="49"/>
    </location>
</feature>
<dbReference type="InterPro" id="IPR050109">
    <property type="entry name" value="HTH-type_TetR-like_transc_reg"/>
</dbReference>
<evidence type="ECO:0000256" key="4">
    <source>
        <dbReference type="PROSITE-ProRule" id="PRU00335"/>
    </source>
</evidence>
<dbReference type="SUPFAM" id="SSF48498">
    <property type="entry name" value="Tetracyclin repressor-like, C-terminal domain"/>
    <property type="match status" value="1"/>
</dbReference>
<dbReference type="PANTHER" id="PTHR30055:SF148">
    <property type="entry name" value="TETR-FAMILY TRANSCRIPTIONAL REGULATOR"/>
    <property type="match status" value="1"/>
</dbReference>
<feature type="domain" description="HTH tetR-type" evidence="5">
    <location>
        <begin position="7"/>
        <end position="67"/>
    </location>
</feature>
<dbReference type="PRINTS" id="PR00455">
    <property type="entry name" value="HTHTETR"/>
</dbReference>
<dbReference type="InterPro" id="IPR036271">
    <property type="entry name" value="Tet_transcr_reg_TetR-rel_C_sf"/>
</dbReference>
<dbReference type="PROSITE" id="PS50977">
    <property type="entry name" value="HTH_TETR_2"/>
    <property type="match status" value="1"/>
</dbReference>
<evidence type="ECO:0000256" key="2">
    <source>
        <dbReference type="ARBA" id="ARBA00023125"/>
    </source>
</evidence>
<dbReference type="Proteomes" id="UP001596356">
    <property type="component" value="Unassembled WGS sequence"/>
</dbReference>
<reference evidence="7" key="1">
    <citation type="journal article" date="2019" name="Int. J. Syst. Evol. Microbiol.">
        <title>The Global Catalogue of Microorganisms (GCM) 10K type strain sequencing project: providing services to taxonomists for standard genome sequencing and annotation.</title>
        <authorList>
            <consortium name="The Broad Institute Genomics Platform"/>
            <consortium name="The Broad Institute Genome Sequencing Center for Infectious Disease"/>
            <person name="Wu L."/>
            <person name="Ma J."/>
        </authorList>
    </citation>
    <scope>NUCLEOTIDE SEQUENCE [LARGE SCALE GENOMIC DNA]</scope>
    <source>
        <strain evidence="7">NBRC 106593</strain>
    </source>
</reference>
<dbReference type="InterPro" id="IPR009057">
    <property type="entry name" value="Homeodomain-like_sf"/>
</dbReference>
<dbReference type="InterPro" id="IPR011075">
    <property type="entry name" value="TetR_C"/>
</dbReference>
<organism evidence="6 7">
    <name type="scientific">Branchiibius cervicis</name>
    <dbReference type="NCBI Taxonomy" id="908252"/>
    <lineage>
        <taxon>Bacteria</taxon>
        <taxon>Bacillati</taxon>
        <taxon>Actinomycetota</taxon>
        <taxon>Actinomycetes</taxon>
        <taxon>Micrococcales</taxon>
        <taxon>Dermacoccaceae</taxon>
        <taxon>Branchiibius</taxon>
    </lineage>
</organism>
<keyword evidence="1" id="KW-0805">Transcription regulation</keyword>
<sequence length="191" mass="21035">MGRPQDEDLTRRILAATVDLVLEDGYTALSMEAVARVAGCGRPAIYRRFSGKDELVAAAATTVLQLGPLPDHGNLEDDLVDHVLFSRDYQNQPRLIRGGIVRGLPAVFEPGVFALLWDKVLVKRRDQGVEIIERGIARGEIDPLVDPDVVLDLLAGLTLYRQSIKRIDVPEAQYRTAIQALIAHPPLKVTP</sequence>
<dbReference type="Gene3D" id="1.10.357.10">
    <property type="entry name" value="Tetracycline Repressor, domain 2"/>
    <property type="match status" value="1"/>
</dbReference>
<evidence type="ECO:0000256" key="3">
    <source>
        <dbReference type="ARBA" id="ARBA00023163"/>
    </source>
</evidence>
<protein>
    <submittedName>
        <fullName evidence="6">TetR/AcrR family transcriptional regulator</fullName>
    </submittedName>
</protein>
<dbReference type="SUPFAM" id="SSF46689">
    <property type="entry name" value="Homeodomain-like"/>
    <property type="match status" value="1"/>
</dbReference>
<evidence type="ECO:0000313" key="6">
    <source>
        <dbReference type="EMBL" id="MFC6715801.1"/>
    </source>
</evidence>
<dbReference type="EMBL" id="JBHSWJ010000002">
    <property type="protein sequence ID" value="MFC6715801.1"/>
    <property type="molecule type" value="Genomic_DNA"/>
</dbReference>
<evidence type="ECO:0000256" key="1">
    <source>
        <dbReference type="ARBA" id="ARBA00023015"/>
    </source>
</evidence>